<dbReference type="Proteomes" id="UP000751190">
    <property type="component" value="Unassembled WGS sequence"/>
</dbReference>
<feature type="region of interest" description="Disordered" evidence="5">
    <location>
        <begin position="173"/>
        <end position="193"/>
    </location>
</feature>
<comment type="caution">
    <text evidence="7">The sequence shown here is derived from an EMBL/GenBank/DDBJ whole genome shotgun (WGS) entry which is preliminary data.</text>
</comment>
<keyword evidence="2 4" id="KW-0863">Zinc-finger</keyword>
<feature type="region of interest" description="Disordered" evidence="5">
    <location>
        <begin position="253"/>
        <end position="273"/>
    </location>
</feature>
<evidence type="ECO:0000256" key="1">
    <source>
        <dbReference type="ARBA" id="ARBA00022723"/>
    </source>
</evidence>
<feature type="region of interest" description="Disordered" evidence="5">
    <location>
        <begin position="484"/>
        <end position="508"/>
    </location>
</feature>
<feature type="compositionally biased region" description="Low complexity" evidence="5">
    <location>
        <begin position="336"/>
        <end position="351"/>
    </location>
</feature>
<dbReference type="PROSITE" id="PS51265">
    <property type="entry name" value="ZF_DBF4"/>
    <property type="match status" value="1"/>
</dbReference>
<keyword evidence="1" id="KW-0479">Metal-binding</keyword>
<name>A0A8J5XGN6_DIALT</name>
<dbReference type="InterPro" id="IPR038545">
    <property type="entry name" value="Znf_DBF_sf"/>
</dbReference>
<dbReference type="Pfam" id="PF07535">
    <property type="entry name" value="zf-DBF"/>
    <property type="match status" value="1"/>
</dbReference>
<keyword evidence="3" id="KW-0862">Zinc</keyword>
<dbReference type="InterPro" id="IPR006572">
    <property type="entry name" value="Znf_DBF"/>
</dbReference>
<feature type="region of interest" description="Disordered" evidence="5">
    <location>
        <begin position="319"/>
        <end position="378"/>
    </location>
</feature>
<dbReference type="Gene3D" id="6.10.250.3410">
    <property type="entry name" value="DBF zinc finger"/>
    <property type="match status" value="1"/>
</dbReference>
<dbReference type="EMBL" id="JAGTXO010000007">
    <property type="protein sequence ID" value="KAG8466818.1"/>
    <property type="molecule type" value="Genomic_DNA"/>
</dbReference>
<evidence type="ECO:0000313" key="7">
    <source>
        <dbReference type="EMBL" id="KAG8466818.1"/>
    </source>
</evidence>
<evidence type="ECO:0000313" key="8">
    <source>
        <dbReference type="Proteomes" id="UP000751190"/>
    </source>
</evidence>
<evidence type="ECO:0000256" key="4">
    <source>
        <dbReference type="PROSITE-ProRule" id="PRU00600"/>
    </source>
</evidence>
<evidence type="ECO:0000256" key="2">
    <source>
        <dbReference type="ARBA" id="ARBA00022771"/>
    </source>
</evidence>
<gene>
    <name evidence="7" type="ORF">KFE25_008197</name>
</gene>
<reference evidence="7" key="1">
    <citation type="submission" date="2021-05" db="EMBL/GenBank/DDBJ databases">
        <title>The genome of the haptophyte Pavlova lutheri (Diacronema luteri, Pavlovales) - a model for lipid biosynthesis in eukaryotic algae.</title>
        <authorList>
            <person name="Hulatt C.J."/>
            <person name="Posewitz M.C."/>
        </authorList>
    </citation>
    <scope>NUCLEOTIDE SEQUENCE</scope>
    <source>
        <strain evidence="7">NIVA-4/92</strain>
    </source>
</reference>
<evidence type="ECO:0000256" key="5">
    <source>
        <dbReference type="SAM" id="MobiDB-lite"/>
    </source>
</evidence>
<keyword evidence="8" id="KW-1185">Reference proteome</keyword>
<dbReference type="GO" id="GO:0008270">
    <property type="term" value="F:zinc ion binding"/>
    <property type="evidence" value="ECO:0007669"/>
    <property type="project" value="UniProtKB-KW"/>
</dbReference>
<dbReference type="AlphaFoldDB" id="A0A8J5XGN6"/>
<dbReference type="GO" id="GO:0003676">
    <property type="term" value="F:nucleic acid binding"/>
    <property type="evidence" value="ECO:0007669"/>
    <property type="project" value="InterPro"/>
</dbReference>
<sequence length="612" mass="62761">MERFHNMRFRVSSQVDTQTSDVVCQLLVGAGAVAMEEAAGLDGCDLYVAHLSATQLNAGAMPAPAHSRGLRMLLSADNSNGAALAGVPTQPAAAAGVQLAESSGDNTGMRGSIEQADASRAPAPAAINARFGLIASPRLSGGHAYDCELRRALKLAHIECISARDVLEQLGTRSTRGTRARTTAASPARGAPARGAALAQLLQPRAVNVRPPNELFKGGSNVENAGAVFARRAVAPAGDETRLPLECGGGRADAGARLGARPSAATEQTMRRVDSAECRARMELARSESLCGTEVSHATATTTATATTATTTAVVAAATHAPPDKPTCAGRRSAPDARPATARTTAVQPRASPLGPPPSKQPGLTAAPPQSARALARPPAFTSEKVLIPPRAGVTGVPVQIQVRRPLAAAPQVHHAAPADGSACGPPASPPASPRVQCELCVADLNGTYKPLVGTIDENKLRRMWPGRLAAAEARAAAAARRPGGLARVPAKRSRARADADAGADGELGDEAKKRAALAPLPGGAPKLNRCDVCNGRFERLDEHLASAQHRAVVEQTHYFVELDAFVERHGLGVTLRVSAPAAVAPAAVDVAFADCLAPATHGGGRAECAAT</sequence>
<organism evidence="7 8">
    <name type="scientific">Diacronema lutheri</name>
    <name type="common">Unicellular marine alga</name>
    <name type="synonym">Monochrysis lutheri</name>
    <dbReference type="NCBI Taxonomy" id="2081491"/>
    <lineage>
        <taxon>Eukaryota</taxon>
        <taxon>Haptista</taxon>
        <taxon>Haptophyta</taxon>
        <taxon>Pavlovophyceae</taxon>
        <taxon>Pavlovales</taxon>
        <taxon>Pavlovaceae</taxon>
        <taxon>Diacronema</taxon>
    </lineage>
</organism>
<protein>
    <recommendedName>
        <fullName evidence="6">DBF4-type domain-containing protein</fullName>
    </recommendedName>
</protein>
<evidence type="ECO:0000259" key="6">
    <source>
        <dbReference type="PROSITE" id="PS51265"/>
    </source>
</evidence>
<accession>A0A8J5XGN6</accession>
<feature type="domain" description="DBF4-type" evidence="6">
    <location>
        <begin position="524"/>
        <end position="573"/>
    </location>
</feature>
<evidence type="ECO:0000256" key="3">
    <source>
        <dbReference type="ARBA" id="ARBA00022833"/>
    </source>
</evidence>
<proteinExistence type="predicted"/>